<organism evidence="8 9">
    <name type="scientific">Pseudoramibacter alactolyticus ATCC 23263</name>
    <dbReference type="NCBI Taxonomy" id="887929"/>
    <lineage>
        <taxon>Bacteria</taxon>
        <taxon>Bacillati</taxon>
        <taxon>Bacillota</taxon>
        <taxon>Clostridia</taxon>
        <taxon>Eubacteriales</taxon>
        <taxon>Eubacteriaceae</taxon>
        <taxon>Pseudoramibacter</taxon>
    </lineage>
</organism>
<dbReference type="InterPro" id="IPR039247">
    <property type="entry name" value="KhpB"/>
</dbReference>
<dbReference type="Gene3D" id="3.30.30.80">
    <property type="entry name" value="probable RNA-binding protein from clostridium symbiosum atcc 14940"/>
    <property type="match status" value="1"/>
</dbReference>
<dbReference type="GO" id="GO:0003723">
    <property type="term" value="F:RNA binding"/>
    <property type="evidence" value="ECO:0007669"/>
    <property type="project" value="UniProtKB-UniRule"/>
</dbReference>
<dbReference type="GO" id="GO:0008360">
    <property type="term" value="P:regulation of cell shape"/>
    <property type="evidence" value="ECO:0007669"/>
    <property type="project" value="UniProtKB-KW"/>
</dbReference>
<comment type="caution">
    <text evidence="8">The sequence shown here is derived from an EMBL/GenBank/DDBJ whole genome shotgun (WGS) entry which is preliminary data.</text>
</comment>
<comment type="function">
    <text evidence="6">A probable RNA chaperone. Forms a complex with KhpA which binds to cellular RNA and controls its expression. Plays a role in peptidoglycan (PG) homeostasis and cell length regulation.</text>
</comment>
<protein>
    <recommendedName>
        <fullName evidence="6">RNA-binding protein KhpB</fullName>
    </recommendedName>
    <alternativeName>
        <fullName evidence="6">RNA-binding protein EloR</fullName>
    </alternativeName>
</protein>
<dbReference type="Pfam" id="PF01424">
    <property type="entry name" value="R3H"/>
    <property type="match status" value="1"/>
</dbReference>
<dbReference type="InterPro" id="IPR001374">
    <property type="entry name" value="R3H_dom"/>
</dbReference>
<accession>E6MIM2</accession>
<dbReference type="PROSITE" id="PS51061">
    <property type="entry name" value="R3H"/>
    <property type="match status" value="1"/>
</dbReference>
<dbReference type="HOGENOM" id="CLU_042512_0_0_9"/>
<dbReference type="InterPro" id="IPR015946">
    <property type="entry name" value="KH_dom-like_a/b"/>
</dbReference>
<comment type="domain">
    <text evidence="6">Has an N-terminal Jag-N domain and 2 RNA-binding domains (KH and R3H).</text>
</comment>
<dbReference type="eggNOG" id="COG1847">
    <property type="taxonomic scope" value="Bacteria"/>
</dbReference>
<dbReference type="STRING" id="887929.HMP0721_1857"/>
<keyword evidence="2 6" id="KW-0694">RNA-binding</keyword>
<evidence type="ECO:0000256" key="1">
    <source>
        <dbReference type="ARBA" id="ARBA00022490"/>
    </source>
</evidence>
<dbReference type="InterPro" id="IPR032782">
    <property type="entry name" value="KhpB_N"/>
</dbReference>
<dbReference type="SMART" id="SM01245">
    <property type="entry name" value="Jag_N"/>
    <property type="match status" value="1"/>
</dbReference>
<dbReference type="Gene3D" id="3.30.300.20">
    <property type="match status" value="1"/>
</dbReference>
<dbReference type="Pfam" id="PF14804">
    <property type="entry name" value="Jag_N"/>
    <property type="match status" value="1"/>
</dbReference>
<comment type="subcellular location">
    <subcellularLocation>
        <location evidence="6">Cytoplasm</location>
    </subcellularLocation>
</comment>
<dbReference type="EMBL" id="AEQN01000023">
    <property type="protein sequence ID" value="EFV01118.1"/>
    <property type="molecule type" value="Genomic_DNA"/>
</dbReference>
<sequence length="262" mass="29027">MEADKKMEAKGKTVSEALQKALTVLGLTEDQVDVKVVQKPEFGVLGIFGKKEAVVEVTPKNVEAGPPAEEAAVLSETPTDADAEADISEAAADRAEAEAYLDDEAEAIQTTAKQFLKDMITAMALEVAVTTDYDRNSDVLHVELAGPKMGILIGRRGQTLDAIQYLTSLAVNKTTDHYVRVLINTEHYREKRQGTLEHLAHKMADKAVRYHKKMVLEPMNPGERRIIHATLQDSETVYTYSEGHDPYRHVVIDLKENQDRGD</sequence>
<dbReference type="InterPro" id="IPR036867">
    <property type="entry name" value="R3H_dom_sf"/>
</dbReference>
<evidence type="ECO:0000256" key="6">
    <source>
        <dbReference type="HAMAP-Rule" id="MF_00867"/>
    </source>
</evidence>
<gene>
    <name evidence="6" type="primary">khpB</name>
    <name evidence="6" type="synonym">eloR</name>
    <name evidence="8" type="ORF">HMP0721_1857</name>
</gene>
<dbReference type="Pfam" id="PF13083">
    <property type="entry name" value="KH_KhpA-B"/>
    <property type="match status" value="1"/>
</dbReference>
<dbReference type="Gene3D" id="3.30.1370.50">
    <property type="entry name" value="R3H-like domain"/>
    <property type="match status" value="1"/>
</dbReference>
<evidence type="ECO:0000256" key="4">
    <source>
        <dbReference type="ARBA" id="ARBA00023186"/>
    </source>
</evidence>
<keyword evidence="5 6" id="KW-0961">Cell wall biogenesis/degradation</keyword>
<dbReference type="OrthoDB" id="9794483at2"/>
<keyword evidence="9" id="KW-1185">Reference proteome</keyword>
<dbReference type="CDD" id="cd02414">
    <property type="entry name" value="KH-II_Jag"/>
    <property type="match status" value="1"/>
</dbReference>
<dbReference type="SUPFAM" id="SSF82708">
    <property type="entry name" value="R3H domain"/>
    <property type="match status" value="1"/>
</dbReference>
<evidence type="ECO:0000256" key="2">
    <source>
        <dbReference type="ARBA" id="ARBA00022884"/>
    </source>
</evidence>
<dbReference type="GO" id="GO:0009252">
    <property type="term" value="P:peptidoglycan biosynthetic process"/>
    <property type="evidence" value="ECO:0007669"/>
    <property type="project" value="UniProtKB-UniRule"/>
</dbReference>
<dbReference type="GO" id="GO:0071555">
    <property type="term" value="P:cell wall organization"/>
    <property type="evidence" value="ECO:0007669"/>
    <property type="project" value="UniProtKB-KW"/>
</dbReference>
<dbReference type="InterPro" id="IPR038247">
    <property type="entry name" value="Jag_N_dom_sf"/>
</dbReference>
<dbReference type="InterPro" id="IPR038008">
    <property type="entry name" value="Jag_KH"/>
</dbReference>
<dbReference type="PANTHER" id="PTHR35800:SF1">
    <property type="entry name" value="RNA-BINDING PROTEIN KHPB"/>
    <property type="match status" value="1"/>
</dbReference>
<dbReference type="InterPro" id="IPR034079">
    <property type="entry name" value="R3H_KhpB"/>
</dbReference>
<comment type="subunit">
    <text evidence="6">Forms a complex with KhpA.</text>
</comment>
<keyword evidence="4 6" id="KW-0143">Chaperone</keyword>
<feature type="region of interest" description="Jag_N domain" evidence="6">
    <location>
        <begin position="8"/>
        <end position="58"/>
    </location>
</feature>
<dbReference type="NCBIfam" id="NF041568">
    <property type="entry name" value="Jag_EloR"/>
    <property type="match status" value="1"/>
</dbReference>
<dbReference type="HAMAP" id="MF_00867">
    <property type="entry name" value="KhpB"/>
    <property type="match status" value="1"/>
</dbReference>
<feature type="domain" description="R3H" evidence="7">
    <location>
        <begin position="190"/>
        <end position="256"/>
    </location>
</feature>
<dbReference type="Proteomes" id="UP000004754">
    <property type="component" value="Unassembled WGS sequence"/>
</dbReference>
<name>E6MIM2_9FIRM</name>
<dbReference type="PANTHER" id="PTHR35800">
    <property type="entry name" value="PROTEIN JAG"/>
    <property type="match status" value="1"/>
</dbReference>
<dbReference type="GO" id="GO:0005737">
    <property type="term" value="C:cytoplasm"/>
    <property type="evidence" value="ECO:0007669"/>
    <property type="project" value="UniProtKB-SubCell"/>
</dbReference>
<evidence type="ECO:0000256" key="5">
    <source>
        <dbReference type="ARBA" id="ARBA00023316"/>
    </source>
</evidence>
<evidence type="ECO:0000313" key="9">
    <source>
        <dbReference type="Proteomes" id="UP000004754"/>
    </source>
</evidence>
<proteinExistence type="inferred from homology"/>
<dbReference type="CDD" id="cd02644">
    <property type="entry name" value="R3H_jag"/>
    <property type="match status" value="1"/>
</dbReference>
<reference evidence="8 9" key="1">
    <citation type="submission" date="2010-12" db="EMBL/GenBank/DDBJ databases">
        <authorList>
            <person name="Muzny D."/>
            <person name="Qin X."/>
            <person name="Deng J."/>
            <person name="Jiang H."/>
            <person name="Liu Y."/>
            <person name="Qu J."/>
            <person name="Song X.-Z."/>
            <person name="Zhang L."/>
            <person name="Thornton R."/>
            <person name="Coyle M."/>
            <person name="Francisco L."/>
            <person name="Jackson L."/>
            <person name="Javaid M."/>
            <person name="Korchina V."/>
            <person name="Kovar C."/>
            <person name="Mata R."/>
            <person name="Mathew T."/>
            <person name="Ngo R."/>
            <person name="Nguyen L."/>
            <person name="Nguyen N."/>
            <person name="Okwuonu G."/>
            <person name="Ongeri F."/>
            <person name="Pham C."/>
            <person name="Simmons D."/>
            <person name="Wilczek-Boney K."/>
            <person name="Hale W."/>
            <person name="Jakkamsetti A."/>
            <person name="Pham P."/>
            <person name="Ruth R."/>
            <person name="San Lucas F."/>
            <person name="Warren J."/>
            <person name="Zhang J."/>
            <person name="Zhao Z."/>
            <person name="Zhou C."/>
            <person name="Zhu D."/>
            <person name="Lee S."/>
            <person name="Bess C."/>
            <person name="Blankenburg K."/>
            <person name="Forbes L."/>
            <person name="Fu Q."/>
            <person name="Gubbala S."/>
            <person name="Hirani K."/>
            <person name="Jayaseelan J.C."/>
            <person name="Lara F."/>
            <person name="Munidasa M."/>
            <person name="Palculict T."/>
            <person name="Patil S."/>
            <person name="Pu L.-L."/>
            <person name="Saada N."/>
            <person name="Tang L."/>
            <person name="Weissenberger G."/>
            <person name="Zhu Y."/>
            <person name="Hemphill L."/>
            <person name="Shang Y."/>
            <person name="Youmans B."/>
            <person name="Ayvaz T."/>
            <person name="Ross M."/>
            <person name="Santibanez J."/>
            <person name="Aqrawi P."/>
            <person name="Gross S."/>
            <person name="Joshi V."/>
            <person name="Fowler G."/>
            <person name="Nazareth L."/>
            <person name="Reid J."/>
            <person name="Worley K."/>
            <person name="Petrosino J."/>
            <person name="Highlander S."/>
            <person name="Gibbs R."/>
        </authorList>
    </citation>
    <scope>NUCLEOTIDE SEQUENCE [LARGE SCALE GENOMIC DNA]</scope>
    <source>
        <strain evidence="8 9">ATCC 23263</strain>
    </source>
</reference>
<keyword evidence="3 6" id="KW-0133">Cell shape</keyword>
<comment type="similarity">
    <text evidence="6">Belongs to the KhpB RNA-binding protein family.</text>
</comment>
<dbReference type="SMART" id="SM00393">
    <property type="entry name" value="R3H"/>
    <property type="match status" value="1"/>
</dbReference>
<evidence type="ECO:0000259" key="7">
    <source>
        <dbReference type="PROSITE" id="PS51061"/>
    </source>
</evidence>
<dbReference type="AlphaFoldDB" id="E6MIM2"/>
<evidence type="ECO:0000313" key="8">
    <source>
        <dbReference type="EMBL" id="EFV01118.1"/>
    </source>
</evidence>
<keyword evidence="1 6" id="KW-0963">Cytoplasm</keyword>
<evidence type="ECO:0000256" key="3">
    <source>
        <dbReference type="ARBA" id="ARBA00022960"/>
    </source>
</evidence>